<dbReference type="CDD" id="cd00431">
    <property type="entry name" value="cysteine_hydrolases"/>
    <property type="match status" value="1"/>
</dbReference>
<evidence type="ECO:0000259" key="2">
    <source>
        <dbReference type="Pfam" id="PF00857"/>
    </source>
</evidence>
<proteinExistence type="predicted"/>
<dbReference type="InterPro" id="IPR036380">
    <property type="entry name" value="Isochorismatase-like_sf"/>
</dbReference>
<feature type="domain" description="Isochorismatase-like" evidence="2">
    <location>
        <begin position="8"/>
        <end position="182"/>
    </location>
</feature>
<comment type="caution">
    <text evidence="3">The sequence shown here is derived from an EMBL/GenBank/DDBJ whole genome shotgun (WGS) entry which is preliminary data.</text>
</comment>
<dbReference type="SUPFAM" id="SSF52499">
    <property type="entry name" value="Isochorismatase-like hydrolases"/>
    <property type="match status" value="1"/>
</dbReference>
<dbReference type="PANTHER" id="PTHR43540">
    <property type="entry name" value="PEROXYUREIDOACRYLATE/UREIDOACRYLATE AMIDOHYDROLASE-RELATED"/>
    <property type="match status" value="1"/>
</dbReference>
<evidence type="ECO:0000256" key="1">
    <source>
        <dbReference type="ARBA" id="ARBA00022801"/>
    </source>
</evidence>
<reference evidence="4" key="1">
    <citation type="submission" date="2023-07" db="EMBL/GenBank/DDBJ databases">
        <title>Dyadobacter sp. nov 'subterranea' isolated from contaminted grondwater.</title>
        <authorList>
            <person name="Szabo I."/>
            <person name="Al-Omari J."/>
            <person name="Szerdahelyi S.G."/>
            <person name="Rado J."/>
        </authorList>
    </citation>
    <scope>NUCLEOTIDE SEQUENCE [LARGE SCALE GENOMIC DNA]</scope>
    <source>
        <strain evidence="4">UP-52</strain>
    </source>
</reference>
<dbReference type="Pfam" id="PF00857">
    <property type="entry name" value="Isochorismatase"/>
    <property type="match status" value="1"/>
</dbReference>
<dbReference type="InterPro" id="IPR050272">
    <property type="entry name" value="Isochorismatase-like_hydrls"/>
</dbReference>
<keyword evidence="4" id="KW-1185">Reference proteome</keyword>
<gene>
    <name evidence="3" type="ORF">IEE83_16890</name>
</gene>
<sequence length="195" mass="21525">MESKTKNTALLVLDLQMGTLARLAEKEKLIANVAAAIARARSQEIPVIYVVLGFRNGLPEISSNNKGFNASRQVLSQANMDEFVEIHPDIAPLPGDITVIKRRISAFTGSDLEVILRAKRIEHLILTGISTSGVVLSTLREATDKDYQLTVLSDCCADRDEEVHRIMTTKIFPGQAEVLTVAAWDLLLRDELDIK</sequence>
<dbReference type="PANTHER" id="PTHR43540:SF1">
    <property type="entry name" value="ISOCHORISMATASE HYDROLASE"/>
    <property type="match status" value="1"/>
</dbReference>
<keyword evidence="1 3" id="KW-0378">Hydrolase</keyword>
<dbReference type="Gene3D" id="3.40.50.850">
    <property type="entry name" value="Isochorismatase-like"/>
    <property type="match status" value="1"/>
</dbReference>
<dbReference type="RefSeq" id="WP_194121688.1">
    <property type="nucleotide sequence ID" value="NZ_JACYGY010000001.1"/>
</dbReference>
<dbReference type="GO" id="GO:0016787">
    <property type="term" value="F:hydrolase activity"/>
    <property type="evidence" value="ECO:0007669"/>
    <property type="project" value="UniProtKB-KW"/>
</dbReference>
<name>A0ABR9WGU2_9BACT</name>
<organism evidence="3 4">
    <name type="scientific">Dyadobacter subterraneus</name>
    <dbReference type="NCBI Taxonomy" id="2773304"/>
    <lineage>
        <taxon>Bacteria</taxon>
        <taxon>Pseudomonadati</taxon>
        <taxon>Bacteroidota</taxon>
        <taxon>Cytophagia</taxon>
        <taxon>Cytophagales</taxon>
        <taxon>Spirosomataceae</taxon>
        <taxon>Dyadobacter</taxon>
    </lineage>
</organism>
<protein>
    <submittedName>
        <fullName evidence="3">Cysteine hydrolase</fullName>
    </submittedName>
</protein>
<dbReference type="Proteomes" id="UP000634134">
    <property type="component" value="Unassembled WGS sequence"/>
</dbReference>
<dbReference type="InterPro" id="IPR000868">
    <property type="entry name" value="Isochorismatase-like_dom"/>
</dbReference>
<accession>A0ABR9WGU2</accession>
<dbReference type="EMBL" id="JACYGY010000001">
    <property type="protein sequence ID" value="MBE9463566.1"/>
    <property type="molecule type" value="Genomic_DNA"/>
</dbReference>
<evidence type="ECO:0000313" key="3">
    <source>
        <dbReference type="EMBL" id="MBE9463566.1"/>
    </source>
</evidence>
<evidence type="ECO:0000313" key="4">
    <source>
        <dbReference type="Proteomes" id="UP000634134"/>
    </source>
</evidence>